<dbReference type="AlphaFoldDB" id="A0A8H6FC42"/>
<dbReference type="RefSeq" id="XP_037151843.1">
    <property type="nucleotide sequence ID" value="XM_037292424.1"/>
</dbReference>
<gene>
    <name evidence="2" type="ORF">HO133_001494</name>
</gene>
<name>A0A8H6FC42_9LECA</name>
<dbReference type="Proteomes" id="UP000593566">
    <property type="component" value="Unassembled WGS sequence"/>
</dbReference>
<feature type="compositionally biased region" description="Basic and acidic residues" evidence="1">
    <location>
        <begin position="1"/>
        <end position="25"/>
    </location>
</feature>
<comment type="caution">
    <text evidence="2">The sequence shown here is derived from an EMBL/GenBank/DDBJ whole genome shotgun (WGS) entry which is preliminary data.</text>
</comment>
<reference evidence="2 3" key="1">
    <citation type="journal article" date="2020" name="Genomics">
        <title>Complete, high-quality genomes from long-read metagenomic sequencing of two wolf lichen thalli reveals enigmatic genome architecture.</title>
        <authorList>
            <person name="McKenzie S.K."/>
            <person name="Walston R.F."/>
            <person name="Allen J.L."/>
        </authorList>
    </citation>
    <scope>NUCLEOTIDE SEQUENCE [LARGE SCALE GENOMIC DNA]</scope>
    <source>
        <strain evidence="2">WasteWater1</strain>
    </source>
</reference>
<keyword evidence="3" id="KW-1185">Reference proteome</keyword>
<proteinExistence type="predicted"/>
<dbReference type="PANTHER" id="PTHR42085:SF2">
    <property type="entry name" value="F-BOX DOMAIN-CONTAINING PROTEIN"/>
    <property type="match status" value="1"/>
</dbReference>
<feature type="region of interest" description="Disordered" evidence="1">
    <location>
        <begin position="1"/>
        <end position="27"/>
    </location>
</feature>
<organism evidence="2 3">
    <name type="scientific">Letharia lupina</name>
    <dbReference type="NCBI Taxonomy" id="560253"/>
    <lineage>
        <taxon>Eukaryota</taxon>
        <taxon>Fungi</taxon>
        <taxon>Dikarya</taxon>
        <taxon>Ascomycota</taxon>
        <taxon>Pezizomycotina</taxon>
        <taxon>Lecanoromycetes</taxon>
        <taxon>OSLEUM clade</taxon>
        <taxon>Lecanoromycetidae</taxon>
        <taxon>Lecanorales</taxon>
        <taxon>Lecanorineae</taxon>
        <taxon>Parmeliaceae</taxon>
        <taxon>Letharia</taxon>
    </lineage>
</organism>
<evidence type="ECO:0000313" key="3">
    <source>
        <dbReference type="Proteomes" id="UP000593566"/>
    </source>
</evidence>
<accession>A0A8H6FC42</accession>
<dbReference type="PANTHER" id="PTHR42085">
    <property type="entry name" value="F-BOX DOMAIN-CONTAINING PROTEIN"/>
    <property type="match status" value="1"/>
</dbReference>
<evidence type="ECO:0000256" key="1">
    <source>
        <dbReference type="SAM" id="MobiDB-lite"/>
    </source>
</evidence>
<dbReference type="EMBL" id="JACCJB010000012">
    <property type="protein sequence ID" value="KAF6222408.1"/>
    <property type="molecule type" value="Genomic_DNA"/>
</dbReference>
<sequence>MSHTDREQVIDQDGDRMSHTDRENSHSCAGKGTFSFLQLPAEVRNMIYHHCLTSETIVPRYSAWTKRWTPIDLLYVNRTIYNEAFFHLYTKGEFVLVIRPESLFALASCWATNDISASVGLELFFKTAKILDLIRHIRLKIHWPSVQYSTLMDRKISRRAPTTDNMLKRTIRTTGAMLSELPALRTIDVSWYHMTVCPWELAKVAPPDYKIPVWLRGLKQVRRENEKVLIRMPSTGPVSTEELAQGQGDRDELANLLKEVREDLQELKGCLQERLY</sequence>
<evidence type="ECO:0000313" key="2">
    <source>
        <dbReference type="EMBL" id="KAF6222408.1"/>
    </source>
</evidence>
<dbReference type="GeneID" id="59329910"/>
<dbReference type="InterPro" id="IPR038883">
    <property type="entry name" value="AN11006-like"/>
</dbReference>
<protein>
    <submittedName>
        <fullName evidence="2">Uncharacterized protein</fullName>
    </submittedName>
</protein>